<keyword evidence="5" id="KW-1185">Reference proteome</keyword>
<protein>
    <submittedName>
        <fullName evidence="4">Sulfotransferase domain-containing protein</fullName>
    </submittedName>
</protein>
<proteinExistence type="inferred from homology"/>
<dbReference type="InterPro" id="IPR000863">
    <property type="entry name" value="Sulfotransferase_dom"/>
</dbReference>
<evidence type="ECO:0000256" key="1">
    <source>
        <dbReference type="ARBA" id="ARBA00005771"/>
    </source>
</evidence>
<reference evidence="5" key="1">
    <citation type="journal article" date="2019" name="Int. J. Syst. Evol. Microbiol.">
        <title>The Global Catalogue of Microorganisms (GCM) 10K type strain sequencing project: providing services to taxonomists for standard genome sequencing and annotation.</title>
        <authorList>
            <consortium name="The Broad Institute Genomics Platform"/>
            <consortium name="The Broad Institute Genome Sequencing Center for Infectious Disease"/>
            <person name="Wu L."/>
            <person name="Ma J."/>
        </authorList>
    </citation>
    <scope>NUCLEOTIDE SEQUENCE [LARGE SCALE GENOMIC DNA]</scope>
    <source>
        <strain evidence="5">KCTC 3913</strain>
    </source>
</reference>
<gene>
    <name evidence="4" type="ORF">ACFSUL_18475</name>
</gene>
<evidence type="ECO:0000313" key="4">
    <source>
        <dbReference type="EMBL" id="MFD2682729.1"/>
    </source>
</evidence>
<organism evidence="4 5">
    <name type="scientific">Bacillus seohaeanensis</name>
    <dbReference type="NCBI Taxonomy" id="284580"/>
    <lineage>
        <taxon>Bacteria</taxon>
        <taxon>Bacillati</taxon>
        <taxon>Bacillota</taxon>
        <taxon>Bacilli</taxon>
        <taxon>Bacillales</taxon>
        <taxon>Bacillaceae</taxon>
        <taxon>Bacillus</taxon>
    </lineage>
</organism>
<comment type="similarity">
    <text evidence="1">Belongs to the sulfotransferase 1 family.</text>
</comment>
<dbReference type="Pfam" id="PF00685">
    <property type="entry name" value="Sulfotransfer_1"/>
    <property type="match status" value="1"/>
</dbReference>
<dbReference type="SUPFAM" id="SSF52540">
    <property type="entry name" value="P-loop containing nucleoside triphosphate hydrolases"/>
    <property type="match status" value="1"/>
</dbReference>
<dbReference type="InterPro" id="IPR027417">
    <property type="entry name" value="P-loop_NTPase"/>
</dbReference>
<evidence type="ECO:0000256" key="2">
    <source>
        <dbReference type="ARBA" id="ARBA00022679"/>
    </source>
</evidence>
<dbReference type="PANTHER" id="PTHR11783">
    <property type="entry name" value="SULFOTRANSFERASE SULT"/>
    <property type="match status" value="1"/>
</dbReference>
<name>A0ABW5RX73_9BACI</name>
<dbReference type="RefSeq" id="WP_377937362.1">
    <property type="nucleotide sequence ID" value="NZ_JBHUMF010000031.1"/>
</dbReference>
<dbReference type="EMBL" id="JBHUMF010000031">
    <property type="protein sequence ID" value="MFD2682729.1"/>
    <property type="molecule type" value="Genomic_DNA"/>
</dbReference>
<keyword evidence="2" id="KW-0808">Transferase</keyword>
<dbReference type="Gene3D" id="3.40.50.300">
    <property type="entry name" value="P-loop containing nucleotide triphosphate hydrolases"/>
    <property type="match status" value="1"/>
</dbReference>
<comment type="caution">
    <text evidence="4">The sequence shown here is derived from an EMBL/GenBank/DDBJ whole genome shotgun (WGS) entry which is preliminary data.</text>
</comment>
<sequence length="259" mass="30375">MKSDELHDLAPFVLNSIPKSGTHLLKQILLGIPGMQHHPDKGLMGHTHYQPEQKIEGLKTLSTNEFINGHIFYSKEWEELFKSLNMKHIFVLRDPRDVVVSYSYFIPTLKIHPLYNTFHQEGFTHKDRIKFLIEGGYRTDYKYIDNPNVNDWYKSFSEWIGHEGVLSIRFEDIISSEAGRIQTINRIVDFLWEDKLSSHSKTNMVNKMILNINPATSPTFRKGKIGGWEDEFDEELKLLFKRFAGQLLIDLNYEKDTNW</sequence>
<accession>A0ABW5RX73</accession>
<evidence type="ECO:0000259" key="3">
    <source>
        <dbReference type="Pfam" id="PF00685"/>
    </source>
</evidence>
<feature type="domain" description="Sulfotransferase" evidence="3">
    <location>
        <begin position="13"/>
        <end position="248"/>
    </location>
</feature>
<dbReference type="Proteomes" id="UP001597506">
    <property type="component" value="Unassembled WGS sequence"/>
</dbReference>
<evidence type="ECO:0000313" key="5">
    <source>
        <dbReference type="Proteomes" id="UP001597506"/>
    </source>
</evidence>